<gene>
    <name evidence="6" type="ORF">QF030_007689</name>
</gene>
<dbReference type="Pfam" id="PF00440">
    <property type="entry name" value="TetR_N"/>
    <property type="match status" value="1"/>
</dbReference>
<dbReference type="Gene3D" id="1.10.10.60">
    <property type="entry name" value="Homeodomain-like"/>
    <property type="match status" value="1"/>
</dbReference>
<dbReference type="InterPro" id="IPR050109">
    <property type="entry name" value="HTH-type_TetR-like_transc_reg"/>
</dbReference>
<evidence type="ECO:0000256" key="4">
    <source>
        <dbReference type="PROSITE-ProRule" id="PRU00335"/>
    </source>
</evidence>
<organism evidence="6 7">
    <name type="scientific">Streptomyces rishiriensis</name>
    <dbReference type="NCBI Taxonomy" id="68264"/>
    <lineage>
        <taxon>Bacteria</taxon>
        <taxon>Bacillati</taxon>
        <taxon>Actinomycetota</taxon>
        <taxon>Actinomycetes</taxon>
        <taxon>Kitasatosporales</taxon>
        <taxon>Streptomycetaceae</taxon>
        <taxon>Streptomyces</taxon>
    </lineage>
</organism>
<dbReference type="SUPFAM" id="SSF48498">
    <property type="entry name" value="Tetracyclin repressor-like, C-terminal domain"/>
    <property type="match status" value="1"/>
</dbReference>
<keyword evidence="3" id="KW-0804">Transcription</keyword>
<accession>A0ABU0P290</accession>
<comment type="caution">
    <text evidence="6">The sequence shown here is derived from an EMBL/GenBank/DDBJ whole genome shotgun (WGS) entry which is preliminary data.</text>
</comment>
<dbReference type="SUPFAM" id="SSF46689">
    <property type="entry name" value="Homeodomain-like"/>
    <property type="match status" value="1"/>
</dbReference>
<protein>
    <submittedName>
        <fullName evidence="6">AcrR family transcriptional regulator</fullName>
    </submittedName>
</protein>
<dbReference type="PANTHER" id="PTHR30055:SF151">
    <property type="entry name" value="TRANSCRIPTIONAL REGULATORY PROTEIN"/>
    <property type="match status" value="1"/>
</dbReference>
<evidence type="ECO:0000256" key="3">
    <source>
        <dbReference type="ARBA" id="ARBA00023163"/>
    </source>
</evidence>
<dbReference type="Proteomes" id="UP001230654">
    <property type="component" value="Unassembled WGS sequence"/>
</dbReference>
<dbReference type="PROSITE" id="PS50977">
    <property type="entry name" value="HTH_TETR_2"/>
    <property type="match status" value="1"/>
</dbReference>
<dbReference type="InterPro" id="IPR009057">
    <property type="entry name" value="Homeodomain-like_sf"/>
</dbReference>
<reference evidence="6 7" key="1">
    <citation type="submission" date="2023-07" db="EMBL/GenBank/DDBJ databases">
        <title>Comparative genomics of wheat-associated soil bacteria to identify genetic determinants of phenazine resistance.</title>
        <authorList>
            <person name="Mouncey N."/>
        </authorList>
    </citation>
    <scope>NUCLEOTIDE SEQUENCE [LARGE SCALE GENOMIC DNA]</scope>
    <source>
        <strain evidence="6 7">B2I6</strain>
    </source>
</reference>
<dbReference type="EMBL" id="JAUSWV010000002">
    <property type="protein sequence ID" value="MDQ0585511.1"/>
    <property type="molecule type" value="Genomic_DNA"/>
</dbReference>
<dbReference type="PANTHER" id="PTHR30055">
    <property type="entry name" value="HTH-TYPE TRANSCRIPTIONAL REGULATOR RUTR"/>
    <property type="match status" value="1"/>
</dbReference>
<keyword evidence="2 4" id="KW-0238">DNA-binding</keyword>
<evidence type="ECO:0000313" key="7">
    <source>
        <dbReference type="Proteomes" id="UP001230654"/>
    </source>
</evidence>
<keyword evidence="1" id="KW-0805">Transcription regulation</keyword>
<evidence type="ECO:0000256" key="2">
    <source>
        <dbReference type="ARBA" id="ARBA00023125"/>
    </source>
</evidence>
<dbReference type="RefSeq" id="WP_307167195.1">
    <property type="nucleotide sequence ID" value="NZ_JAUSWV010000002.1"/>
</dbReference>
<keyword evidence="7" id="KW-1185">Reference proteome</keyword>
<name>A0ABU0P290_STRRH</name>
<dbReference type="InterPro" id="IPR004111">
    <property type="entry name" value="Repressor_TetR_C"/>
</dbReference>
<evidence type="ECO:0000313" key="6">
    <source>
        <dbReference type="EMBL" id="MDQ0585511.1"/>
    </source>
</evidence>
<dbReference type="Gene3D" id="1.10.357.10">
    <property type="entry name" value="Tetracycline Repressor, domain 2"/>
    <property type="match status" value="1"/>
</dbReference>
<dbReference type="InterPro" id="IPR001647">
    <property type="entry name" value="HTH_TetR"/>
</dbReference>
<feature type="domain" description="HTH tetR-type" evidence="5">
    <location>
        <begin position="21"/>
        <end position="81"/>
    </location>
</feature>
<feature type="DNA-binding region" description="H-T-H motif" evidence="4">
    <location>
        <begin position="44"/>
        <end position="63"/>
    </location>
</feature>
<dbReference type="Pfam" id="PF02909">
    <property type="entry name" value="TetR_C_1"/>
    <property type="match status" value="1"/>
</dbReference>
<sequence length="268" mass="29904">MRSSHPVADMVERESPGKRRRLNRRLVLTAALALVDRDGLAALTMRRLATELNVEPMAIYRYTAGKQELVDGLVEAFFAEVNNRLRTSSEELRQDLAEEAGRLGQAAQPGPAAELPWRAELHRIALAFRAEAHAHPEILPVVATRPLAVPVARRPAPQLHLTEHILAVLGRAGFDDPTTLTIYRAFVAWNLGCLLVGERQVVDDPDEPDLLLRLGLHRLPAADYPRLRALVPRFTDHDGERELMEGLDSLLSRVPEPPLDAFYDGRAR</sequence>
<dbReference type="InterPro" id="IPR036271">
    <property type="entry name" value="Tet_transcr_reg_TetR-rel_C_sf"/>
</dbReference>
<evidence type="ECO:0000256" key="1">
    <source>
        <dbReference type="ARBA" id="ARBA00023015"/>
    </source>
</evidence>
<evidence type="ECO:0000259" key="5">
    <source>
        <dbReference type="PROSITE" id="PS50977"/>
    </source>
</evidence>
<proteinExistence type="predicted"/>